<name>A0A6V8N0Z6_9BACT</name>
<proteinExistence type="inferred from homology"/>
<dbReference type="Pfam" id="PF00171">
    <property type="entry name" value="Aldedh"/>
    <property type="match status" value="1"/>
</dbReference>
<dbReference type="EMBL" id="BLXY01000012">
    <property type="protein sequence ID" value="GFO65724.1"/>
    <property type="molecule type" value="Genomic_DNA"/>
</dbReference>
<evidence type="ECO:0000313" key="13">
    <source>
        <dbReference type="Proteomes" id="UP000831485"/>
    </source>
</evidence>
<dbReference type="InterPro" id="IPR000965">
    <property type="entry name" value="GPR_dom"/>
</dbReference>
<evidence type="ECO:0000256" key="1">
    <source>
        <dbReference type="ARBA" id="ARBA00004985"/>
    </source>
</evidence>
<organism evidence="10 12">
    <name type="scientific">Geomonas paludis</name>
    <dbReference type="NCBI Taxonomy" id="2740185"/>
    <lineage>
        <taxon>Bacteria</taxon>
        <taxon>Pseudomonadati</taxon>
        <taxon>Thermodesulfobacteriota</taxon>
        <taxon>Desulfuromonadia</taxon>
        <taxon>Geobacterales</taxon>
        <taxon>Geobacteraceae</taxon>
        <taxon>Geomonas</taxon>
    </lineage>
</organism>
<dbReference type="Gene3D" id="3.40.309.10">
    <property type="entry name" value="Aldehyde Dehydrogenase, Chain A, domain 2"/>
    <property type="match status" value="1"/>
</dbReference>
<keyword evidence="2 8" id="KW-0963">Cytoplasm</keyword>
<evidence type="ECO:0000256" key="2">
    <source>
        <dbReference type="ARBA" id="ARBA00022490"/>
    </source>
</evidence>
<dbReference type="PANTHER" id="PTHR11063">
    <property type="entry name" value="GLUTAMATE SEMIALDEHYDE DEHYDROGENASE"/>
    <property type="match status" value="1"/>
</dbReference>
<dbReference type="CDD" id="cd07079">
    <property type="entry name" value="ALDH_F18-19_ProA-GPR"/>
    <property type="match status" value="1"/>
</dbReference>
<keyword evidence="13" id="KW-1185">Reference proteome</keyword>
<dbReference type="PANTHER" id="PTHR11063:SF8">
    <property type="entry name" value="DELTA-1-PYRROLINE-5-CARBOXYLATE SYNTHASE"/>
    <property type="match status" value="1"/>
</dbReference>
<dbReference type="GO" id="GO:0055129">
    <property type="term" value="P:L-proline biosynthetic process"/>
    <property type="evidence" value="ECO:0007669"/>
    <property type="project" value="UniProtKB-UniRule"/>
</dbReference>
<keyword evidence="3 8" id="KW-0028">Amino-acid biosynthesis</keyword>
<dbReference type="AlphaFoldDB" id="A0A6V8N0Z6"/>
<accession>A0A6V8N0Z6</accession>
<dbReference type="GO" id="GO:0050661">
    <property type="term" value="F:NADP binding"/>
    <property type="evidence" value="ECO:0007669"/>
    <property type="project" value="InterPro"/>
</dbReference>
<dbReference type="Proteomes" id="UP000831485">
    <property type="component" value="Chromosome"/>
</dbReference>
<dbReference type="InterPro" id="IPR016163">
    <property type="entry name" value="Ald_DH_C"/>
</dbReference>
<dbReference type="GO" id="GO:0004350">
    <property type="term" value="F:glutamate-5-semialdehyde dehydrogenase activity"/>
    <property type="evidence" value="ECO:0007669"/>
    <property type="project" value="UniProtKB-UniRule"/>
</dbReference>
<dbReference type="InterPro" id="IPR015590">
    <property type="entry name" value="Aldehyde_DH_dom"/>
</dbReference>
<dbReference type="RefSeq" id="WP_183350082.1">
    <property type="nucleotide sequence ID" value="NZ_BLXY01000012.1"/>
</dbReference>
<reference evidence="11" key="3">
    <citation type="submission" date="2022-04" db="EMBL/GenBank/DDBJ databases">
        <authorList>
            <person name="Liu G."/>
        </authorList>
    </citation>
    <scope>NUCLEOTIDE SEQUENCE</scope>
    <source>
        <strain evidence="11">RG22</strain>
    </source>
</reference>
<evidence type="ECO:0000256" key="4">
    <source>
        <dbReference type="ARBA" id="ARBA00022650"/>
    </source>
</evidence>
<feature type="domain" description="Aldehyde dehydrogenase" evidence="9">
    <location>
        <begin position="4"/>
        <end position="288"/>
    </location>
</feature>
<dbReference type="FunFam" id="3.40.309.10:FF:000006">
    <property type="entry name" value="Gamma-glutamyl phosphate reductase"/>
    <property type="match status" value="1"/>
</dbReference>
<comment type="function">
    <text evidence="8">Catalyzes the NADPH-dependent reduction of L-glutamate 5-phosphate into L-glutamate 5-semialdehyde and phosphate. The product spontaneously undergoes cyclization to form 1-pyrroline-5-carboxylate.</text>
</comment>
<dbReference type="EC" id="1.2.1.41" evidence="8"/>
<evidence type="ECO:0000256" key="3">
    <source>
        <dbReference type="ARBA" id="ARBA00022605"/>
    </source>
</evidence>
<gene>
    <name evidence="8 10" type="primary">proA</name>
    <name evidence="10" type="ORF">GMPD_36430</name>
    <name evidence="11" type="ORF">M1B72_01705</name>
</gene>
<dbReference type="NCBIfam" id="TIGR00407">
    <property type="entry name" value="proA"/>
    <property type="match status" value="1"/>
</dbReference>
<comment type="similarity">
    <text evidence="8">Belongs to the gamma-glutamyl phosphate reductase family.</text>
</comment>
<comment type="subcellular location">
    <subcellularLocation>
        <location evidence="8">Cytoplasm</location>
    </subcellularLocation>
</comment>
<evidence type="ECO:0000313" key="10">
    <source>
        <dbReference type="EMBL" id="GFO65724.1"/>
    </source>
</evidence>
<evidence type="ECO:0000256" key="5">
    <source>
        <dbReference type="ARBA" id="ARBA00022857"/>
    </source>
</evidence>
<evidence type="ECO:0000313" key="11">
    <source>
        <dbReference type="EMBL" id="UPU36445.1"/>
    </source>
</evidence>
<keyword evidence="6 8" id="KW-0560">Oxidoreductase</keyword>
<dbReference type="InterPro" id="IPR016162">
    <property type="entry name" value="Ald_DH_N"/>
</dbReference>
<evidence type="ECO:0000256" key="8">
    <source>
        <dbReference type="HAMAP-Rule" id="MF_00412"/>
    </source>
</evidence>
<protein>
    <recommendedName>
        <fullName evidence="8">Gamma-glutamyl phosphate reductase</fullName>
        <shortName evidence="8">GPR</shortName>
        <ecNumber evidence="8">1.2.1.41</ecNumber>
    </recommendedName>
    <alternativeName>
        <fullName evidence="8">Glutamate-5-semialdehyde dehydrogenase</fullName>
    </alternativeName>
    <alternativeName>
        <fullName evidence="8">Glutamyl-gamma-semialdehyde dehydrogenase</fullName>
        <shortName evidence="8">GSA dehydrogenase</shortName>
    </alternativeName>
</protein>
<dbReference type="NCBIfam" id="NF001221">
    <property type="entry name" value="PRK00197.1"/>
    <property type="match status" value="1"/>
</dbReference>
<dbReference type="InterPro" id="IPR012134">
    <property type="entry name" value="Glu-5-SA_DH"/>
</dbReference>
<dbReference type="UniPathway" id="UPA00098">
    <property type="reaction ID" value="UER00360"/>
</dbReference>
<keyword evidence="4 8" id="KW-0641">Proline biosynthesis</keyword>
<dbReference type="InterPro" id="IPR016161">
    <property type="entry name" value="Ald_DH/histidinol_DH"/>
</dbReference>
<reference evidence="12" key="1">
    <citation type="submission" date="2020-06" db="EMBL/GenBank/DDBJ databases">
        <title>Draft genomic sequecing of Geomonas sp. Red736.</title>
        <authorList>
            <person name="Itoh H."/>
            <person name="Xu Z.X."/>
            <person name="Ushijima N."/>
            <person name="Masuda Y."/>
            <person name="Shiratori Y."/>
            <person name="Senoo K."/>
        </authorList>
    </citation>
    <scope>NUCLEOTIDE SEQUENCE [LARGE SCALE GENOMIC DNA]</scope>
    <source>
        <strain evidence="12">Red736</strain>
    </source>
</reference>
<dbReference type="PIRSF" id="PIRSF000151">
    <property type="entry name" value="GPR"/>
    <property type="match status" value="1"/>
</dbReference>
<dbReference type="HAMAP" id="MF_00412">
    <property type="entry name" value="ProA"/>
    <property type="match status" value="1"/>
</dbReference>
<evidence type="ECO:0000313" key="12">
    <source>
        <dbReference type="Proteomes" id="UP000568888"/>
    </source>
</evidence>
<keyword evidence="5 8" id="KW-0521">NADP</keyword>
<sequence>MSVAEQIRTIAAEARQASFAMAKLSSAVKNELLLDMAQGLVNNAEEIIAENKKDLAAGKERGLSSAMLDRLMLNEARIKGMADAIREVAALPDPVGEVTGMWKRPNDLMVGKMRIPLGVIGIIYESRPNVTSDAAALCLKSGNAVVLRGGSEAIHSNLAIATVLKGELAKRNIPAAALSLIPFTEREGVTEMLKQEEFIDVIIPRGGESLIRFVVENSKIPVIKHYKGVCHIFVDASADFEMAREIIINAKVQRPGVCNALETLLIHKDIAESFVPFIYQALDAQKVEIRGDETFRSFAPQAVPATEEDWYAEYLELILAARVVDGLDAAIDHINRYCSLHTESIITGDYGNAQRFIREVNSGVVMVNASTRFSDGNQLGLGAEIGISTTKLHSFGPMGLTDLTTTKFIVYGAGQVRP</sequence>
<evidence type="ECO:0000256" key="7">
    <source>
        <dbReference type="ARBA" id="ARBA00049024"/>
    </source>
</evidence>
<dbReference type="GO" id="GO:0005737">
    <property type="term" value="C:cytoplasm"/>
    <property type="evidence" value="ECO:0007669"/>
    <property type="project" value="UniProtKB-SubCell"/>
</dbReference>
<reference evidence="10" key="2">
    <citation type="journal article" date="2021" name="Int. J. Syst. Evol. Microbiol.">
        <title>Geomonas silvestris sp. nov., Geomonas paludis sp. nov. and Geomonas limicola sp. nov., isolated from terrestrial environments, and emended description of the genus Geomonas.</title>
        <authorList>
            <person name="Itoh H."/>
            <person name="Xu Z."/>
            <person name="Masuda Y."/>
            <person name="Ushijima N."/>
            <person name="Hayakawa C."/>
            <person name="Shiratori Y."/>
            <person name="Senoo K."/>
        </authorList>
    </citation>
    <scope>NUCLEOTIDE SEQUENCE</scope>
    <source>
        <strain evidence="10">Red736</strain>
    </source>
</reference>
<dbReference type="Proteomes" id="UP000568888">
    <property type="component" value="Unassembled WGS sequence"/>
</dbReference>
<evidence type="ECO:0000256" key="6">
    <source>
        <dbReference type="ARBA" id="ARBA00023002"/>
    </source>
</evidence>
<evidence type="ECO:0000259" key="9">
    <source>
        <dbReference type="Pfam" id="PF00171"/>
    </source>
</evidence>
<dbReference type="Gene3D" id="3.40.605.10">
    <property type="entry name" value="Aldehyde Dehydrogenase, Chain A, domain 1"/>
    <property type="match status" value="1"/>
</dbReference>
<comment type="catalytic activity">
    <reaction evidence="7 8">
        <text>L-glutamate 5-semialdehyde + phosphate + NADP(+) = L-glutamyl 5-phosphate + NADPH + H(+)</text>
        <dbReference type="Rhea" id="RHEA:19541"/>
        <dbReference type="ChEBI" id="CHEBI:15378"/>
        <dbReference type="ChEBI" id="CHEBI:43474"/>
        <dbReference type="ChEBI" id="CHEBI:57783"/>
        <dbReference type="ChEBI" id="CHEBI:58066"/>
        <dbReference type="ChEBI" id="CHEBI:58274"/>
        <dbReference type="ChEBI" id="CHEBI:58349"/>
        <dbReference type="EC" id="1.2.1.41"/>
    </reaction>
</comment>
<dbReference type="EMBL" id="CP096574">
    <property type="protein sequence ID" value="UPU36445.1"/>
    <property type="molecule type" value="Genomic_DNA"/>
</dbReference>
<dbReference type="SUPFAM" id="SSF53720">
    <property type="entry name" value="ALDH-like"/>
    <property type="match status" value="1"/>
</dbReference>
<comment type="pathway">
    <text evidence="1 8">Amino-acid biosynthesis; L-proline biosynthesis; L-glutamate 5-semialdehyde from L-glutamate: step 2/2.</text>
</comment>